<dbReference type="OrthoDB" id="3226657at2759"/>
<evidence type="ECO:0000259" key="1">
    <source>
        <dbReference type="Pfam" id="PF06985"/>
    </source>
</evidence>
<dbReference type="STRING" id="139420.A0A371D568"/>
<dbReference type="AlphaFoldDB" id="A0A371D568"/>
<reference evidence="2 3" key="1">
    <citation type="journal article" date="2018" name="Biotechnol. Biofuels">
        <title>Integrative visual omics of the white-rot fungus Polyporus brumalis exposes the biotechnological potential of its oxidative enzymes for delignifying raw plant biomass.</title>
        <authorList>
            <person name="Miyauchi S."/>
            <person name="Rancon A."/>
            <person name="Drula E."/>
            <person name="Hage H."/>
            <person name="Chaduli D."/>
            <person name="Favel A."/>
            <person name="Grisel S."/>
            <person name="Henrissat B."/>
            <person name="Herpoel-Gimbert I."/>
            <person name="Ruiz-Duenas F.J."/>
            <person name="Chevret D."/>
            <person name="Hainaut M."/>
            <person name="Lin J."/>
            <person name="Wang M."/>
            <person name="Pangilinan J."/>
            <person name="Lipzen A."/>
            <person name="Lesage-Meessen L."/>
            <person name="Navarro D."/>
            <person name="Riley R."/>
            <person name="Grigoriev I.V."/>
            <person name="Zhou S."/>
            <person name="Raouche S."/>
            <person name="Rosso M.N."/>
        </authorList>
    </citation>
    <scope>NUCLEOTIDE SEQUENCE [LARGE SCALE GENOMIC DNA]</scope>
    <source>
        <strain evidence="2 3">BRFM 1820</strain>
    </source>
</reference>
<evidence type="ECO:0000313" key="2">
    <source>
        <dbReference type="EMBL" id="RDX47677.1"/>
    </source>
</evidence>
<organism evidence="2 3">
    <name type="scientific">Lentinus brumalis</name>
    <dbReference type="NCBI Taxonomy" id="2498619"/>
    <lineage>
        <taxon>Eukaryota</taxon>
        <taxon>Fungi</taxon>
        <taxon>Dikarya</taxon>
        <taxon>Basidiomycota</taxon>
        <taxon>Agaricomycotina</taxon>
        <taxon>Agaricomycetes</taxon>
        <taxon>Polyporales</taxon>
        <taxon>Polyporaceae</taxon>
        <taxon>Lentinus</taxon>
    </lineage>
</organism>
<name>A0A371D568_9APHY</name>
<dbReference type="Pfam" id="PF06985">
    <property type="entry name" value="HET"/>
    <property type="match status" value="1"/>
</dbReference>
<accession>A0A371D568</accession>
<dbReference type="InterPro" id="IPR010730">
    <property type="entry name" value="HET"/>
</dbReference>
<keyword evidence="3" id="KW-1185">Reference proteome</keyword>
<dbReference type="PANTHER" id="PTHR33112:SF16">
    <property type="entry name" value="HETEROKARYON INCOMPATIBILITY DOMAIN-CONTAINING PROTEIN"/>
    <property type="match status" value="1"/>
</dbReference>
<dbReference type="EMBL" id="KZ857417">
    <property type="protein sequence ID" value="RDX47677.1"/>
    <property type="molecule type" value="Genomic_DNA"/>
</dbReference>
<evidence type="ECO:0000313" key="3">
    <source>
        <dbReference type="Proteomes" id="UP000256964"/>
    </source>
</evidence>
<dbReference type="PANTHER" id="PTHR33112">
    <property type="entry name" value="DOMAIN PROTEIN, PUTATIVE-RELATED"/>
    <property type="match status" value="1"/>
</dbReference>
<gene>
    <name evidence="2" type="ORF">OH76DRAFT_727173</name>
</gene>
<sequence>MCAPSQLPAHILRCVTLSRACDCEVDCVWRELSHLPATRATPISTQYGRPRDTGWKDGRDLKSGARVSPWLRISRFSQASLEVVELTIVTRREFRIVLDVHADTLDARNHSFGISTDSCRIRLLDCQVFVQEGALRIREFADFPVVPYAALSYTWRGVTAGPTLSQTEFAVEGAEEADPVGADALRHACTAALLRGCAYLWMDRLCIVQTSREDKDWHIMRMHRIYSSCKACIVFPGGMQRLIRLDEETSWIHRSWTLLEALAPPEVVVMFQWELGSDPSGDPALQEVVAGQSAILPLEHLLYASAGYCAFAPSSASSLGTTTMDLSVFGSRLPGCTASDTPFWCPQHRSNSVVALRVAMLMTEADERAYAIWQSAMMRTTARPIDAVLSIMGLFGVTLDPSAFDDDDLRGATLALTRAILDAKGSAAWLGAMPMLHLQREDYISPLPSFPVPSVAGPAFVPVDGNLRDVSEGTSQSMQHRTFQYFEIPRGRMDDLGCLTLIAPSVRLRPVKKDEVAAYLTWDALDGSCWMEHTELEPVLHDCMDSSPVVYGAIFGWLEDYTPGKAPSYVVDKILVMVLEECRFGIFRLRSFLTFRTTGDEFDASQKWPKREFVLECPAPGLTSSQSTVLTYARDIA</sequence>
<proteinExistence type="predicted"/>
<feature type="domain" description="Heterokaryon incompatibility" evidence="1">
    <location>
        <begin position="148"/>
        <end position="237"/>
    </location>
</feature>
<dbReference type="Proteomes" id="UP000256964">
    <property type="component" value="Unassembled WGS sequence"/>
</dbReference>
<protein>
    <recommendedName>
        <fullName evidence="1">Heterokaryon incompatibility domain-containing protein</fullName>
    </recommendedName>
</protein>